<organism evidence="1 2">
    <name type="scientific">Faecalispora sporosphaeroides</name>
    <dbReference type="NCBI Taxonomy" id="1549"/>
    <lineage>
        <taxon>Bacteria</taxon>
        <taxon>Bacillati</taxon>
        <taxon>Bacillota</taxon>
        <taxon>Clostridia</taxon>
        <taxon>Eubacteriales</taxon>
        <taxon>Oscillospiraceae</taxon>
        <taxon>Faecalispora</taxon>
    </lineage>
</organism>
<gene>
    <name evidence="1" type="ORF">E7512_11545</name>
</gene>
<accession>A0A928KYX0</accession>
<sequence length="129" mass="14578">MSVLKTYGDDTDGFHPSKTWRLSGNRLQGMIDGKEAAAQAAELALSTERFFYDIFSYDYGVELTDLIGKDREYAKADLRRRIEEALGEDDRITGISDFTVDFDREAAKVRFTVNTIFGEFNAERSVTLG</sequence>
<comment type="caution">
    <text evidence="1">The sequence shown here is derived from an EMBL/GenBank/DDBJ whole genome shotgun (WGS) entry which is preliminary data.</text>
</comment>
<dbReference type="InterPro" id="IPR020288">
    <property type="entry name" value="Sheath_initiator"/>
</dbReference>
<evidence type="ECO:0000313" key="1">
    <source>
        <dbReference type="EMBL" id="MBE6834189.1"/>
    </source>
</evidence>
<reference evidence="1" key="1">
    <citation type="submission" date="2019-04" db="EMBL/GenBank/DDBJ databases">
        <title>Evolution of Biomass-Degrading Anaerobic Consortia Revealed by Metagenomics.</title>
        <authorList>
            <person name="Peng X."/>
        </authorList>
    </citation>
    <scope>NUCLEOTIDE SEQUENCE</scope>
    <source>
        <strain evidence="1">SIG551</strain>
    </source>
</reference>
<dbReference type="SUPFAM" id="SSF160719">
    <property type="entry name" value="gpW/gp25-like"/>
    <property type="match status" value="1"/>
</dbReference>
<dbReference type="Gene3D" id="3.10.450.40">
    <property type="match status" value="1"/>
</dbReference>
<dbReference type="RefSeq" id="WP_020073702.1">
    <property type="nucleotide sequence ID" value="NZ_JBKWRC010000003.1"/>
</dbReference>
<dbReference type="EMBL" id="SVNY01000006">
    <property type="protein sequence ID" value="MBE6834189.1"/>
    <property type="molecule type" value="Genomic_DNA"/>
</dbReference>
<dbReference type="Pfam" id="PF10934">
    <property type="entry name" value="Sheath_initiator"/>
    <property type="match status" value="1"/>
</dbReference>
<dbReference type="AlphaFoldDB" id="A0A928KYX0"/>
<dbReference type="Proteomes" id="UP000754750">
    <property type="component" value="Unassembled WGS sequence"/>
</dbReference>
<proteinExistence type="predicted"/>
<name>A0A928KYX0_9FIRM</name>
<protein>
    <submittedName>
        <fullName evidence="1">DUF2634 domain-containing protein</fullName>
    </submittedName>
</protein>
<evidence type="ECO:0000313" key="2">
    <source>
        <dbReference type="Proteomes" id="UP000754750"/>
    </source>
</evidence>